<evidence type="ECO:0000313" key="2">
    <source>
        <dbReference type="Proteomes" id="UP000593603"/>
    </source>
</evidence>
<gene>
    <name evidence="1" type="ORF">CPT_Pasto_019</name>
</gene>
<organism evidence="1 2">
    <name type="scientific">Rhizobium phage Pasto</name>
    <dbReference type="NCBI Taxonomy" id="2767575"/>
    <lineage>
        <taxon>Viruses</taxon>
        <taxon>Duplodnaviria</taxon>
        <taxon>Heunggongvirae</taxon>
        <taxon>Uroviricota</taxon>
        <taxon>Caudoviricetes</taxon>
        <taxon>Autographivirales</taxon>
        <taxon>Autographivirales incertae sedis</taxon>
        <taxon>Pastovirus</taxon>
        <taxon>Pastovirus pasto</taxon>
    </lineage>
</organism>
<dbReference type="EMBL" id="MT708545">
    <property type="protein sequence ID" value="QOV06093.1"/>
    <property type="molecule type" value="Genomic_DNA"/>
</dbReference>
<name>A0A7S6U1P3_9CAUD</name>
<proteinExistence type="predicted"/>
<dbReference type="Proteomes" id="UP000593603">
    <property type="component" value="Segment"/>
</dbReference>
<keyword evidence="2" id="KW-1185">Reference proteome</keyword>
<evidence type="ECO:0000313" key="1">
    <source>
        <dbReference type="EMBL" id="QOV06093.1"/>
    </source>
</evidence>
<protein>
    <submittedName>
        <fullName evidence="1">Uncharacterized protein</fullName>
    </submittedName>
</protein>
<reference evidence="1 2" key="1">
    <citation type="submission" date="2020-07" db="EMBL/GenBank/DDBJ databases">
        <title>Complete genome sequence of Rhizobium japonicum phage Pasto.</title>
        <authorList>
            <person name="Manuel N.S."/>
            <person name="Ravindran A."/>
            <person name="Newkirk H."/>
            <person name="Gonzalez C."/>
            <person name="Young R."/>
            <person name="Liu M."/>
        </authorList>
    </citation>
    <scope>NUCLEOTIDE SEQUENCE [LARGE SCALE GENOMIC DNA]</scope>
</reference>
<sequence>MFFTAEYRKAHLYWAKGEPLPTDLYMALSEQGYDVERLQNKYLK</sequence>
<accession>A0A7S6U1P3</accession>